<evidence type="ECO:0000313" key="4">
    <source>
        <dbReference type="EMBL" id="GES75955.1"/>
    </source>
</evidence>
<dbReference type="PROSITE" id="PS50919">
    <property type="entry name" value="MIR"/>
    <property type="match status" value="3"/>
</dbReference>
<evidence type="ECO:0000256" key="1">
    <source>
        <dbReference type="ARBA" id="ARBA00022729"/>
    </source>
</evidence>
<dbReference type="OrthoDB" id="5588846at2759"/>
<dbReference type="InterPro" id="IPR016093">
    <property type="entry name" value="MIR_motif"/>
</dbReference>
<dbReference type="AlphaFoldDB" id="A0A8H3KXC2"/>
<sequence length="374" mass="42696">MYRFEDLISLYPNHYNSKYKDYSSSLGTIKNDETCLNGKVSITLRLKVIKHQSHWATIFHKGTEPLIRTPLLQLTPNKSALHPRFTGNWSSDVGIHDTNDGLLLDKWYHIAYTLSDPEKRLDVYLDGEWIRFYGISFVKEQKVIFNDAPLRIGCASHGHRGFNGEIGNVRYFNWRLSPEEVMEDFFDEFGKKPIVYGSKIALVHVSTRKYLSTKGIKYDLGQNNQQDMVICNGQEIDLKNDVWIVIGANGTNVRAGSPVSLNTIIGFKHQARGYNLHSHHTNHDKVTPISKQQQVTIYHGTNTGDDWVIRRYNSSYDVAGRLMNGDIISLFHIGTNKPALCSHIVLLGDGSQEVFCCHGDVSERNNKWRIELIE</sequence>
<name>A0A8H3KXC2_9GLOM</name>
<dbReference type="PANTHER" id="PTHR46809">
    <property type="entry name" value="STROMAL CELL-DERIVED FACTOR 2-LIKE PROTEIN"/>
    <property type="match status" value="1"/>
</dbReference>
<dbReference type="SMART" id="SM00472">
    <property type="entry name" value="MIR"/>
    <property type="match status" value="3"/>
</dbReference>
<dbReference type="SUPFAM" id="SSF82109">
    <property type="entry name" value="MIR domain"/>
    <property type="match status" value="1"/>
</dbReference>
<comment type="caution">
    <text evidence="4">The sequence shown here is derived from an EMBL/GenBank/DDBJ whole genome shotgun (WGS) entry which is preliminary data.</text>
</comment>
<feature type="domain" description="MIR" evidence="3">
    <location>
        <begin position="191"/>
        <end position="248"/>
    </location>
</feature>
<dbReference type="CDD" id="cd23263">
    <property type="entry name" value="beta-trefoil_MIR"/>
    <property type="match status" value="1"/>
</dbReference>
<dbReference type="SUPFAM" id="SSF49899">
    <property type="entry name" value="Concanavalin A-like lectins/glucanases"/>
    <property type="match status" value="1"/>
</dbReference>
<feature type="domain" description="MIR" evidence="3">
    <location>
        <begin position="319"/>
        <end position="373"/>
    </location>
</feature>
<dbReference type="InterPro" id="IPR013320">
    <property type="entry name" value="ConA-like_dom_sf"/>
</dbReference>
<keyword evidence="4" id="KW-0808">Transferase</keyword>
<dbReference type="Proteomes" id="UP000615446">
    <property type="component" value="Unassembled WGS sequence"/>
</dbReference>
<keyword evidence="1" id="KW-0732">Signal</keyword>
<dbReference type="InterPro" id="IPR036300">
    <property type="entry name" value="MIR_dom_sf"/>
</dbReference>
<proteinExistence type="predicted"/>
<organism evidence="4 5">
    <name type="scientific">Rhizophagus clarus</name>
    <dbReference type="NCBI Taxonomy" id="94130"/>
    <lineage>
        <taxon>Eukaryota</taxon>
        <taxon>Fungi</taxon>
        <taxon>Fungi incertae sedis</taxon>
        <taxon>Mucoromycota</taxon>
        <taxon>Glomeromycotina</taxon>
        <taxon>Glomeromycetes</taxon>
        <taxon>Glomerales</taxon>
        <taxon>Glomeraceae</taxon>
        <taxon>Rhizophagus</taxon>
    </lineage>
</organism>
<keyword evidence="2" id="KW-0677">Repeat</keyword>
<dbReference type="PANTHER" id="PTHR46809:SF2">
    <property type="entry name" value="GH21273P"/>
    <property type="match status" value="1"/>
</dbReference>
<dbReference type="Gene3D" id="2.80.10.50">
    <property type="match status" value="2"/>
</dbReference>
<accession>A0A8H3KXC2</accession>
<dbReference type="Pfam" id="PF13385">
    <property type="entry name" value="Laminin_G_3"/>
    <property type="match status" value="1"/>
</dbReference>
<dbReference type="Gene3D" id="2.60.120.200">
    <property type="match status" value="1"/>
</dbReference>
<dbReference type="EMBL" id="BLAL01000018">
    <property type="protein sequence ID" value="GES75955.1"/>
    <property type="molecule type" value="Genomic_DNA"/>
</dbReference>
<feature type="domain" description="MIR" evidence="3">
    <location>
        <begin position="256"/>
        <end position="312"/>
    </location>
</feature>
<protein>
    <submittedName>
        <fullName evidence="4">Glycosyltransferase family 39 protein</fullName>
    </submittedName>
</protein>
<evidence type="ECO:0000256" key="2">
    <source>
        <dbReference type="ARBA" id="ARBA00022737"/>
    </source>
</evidence>
<evidence type="ECO:0000259" key="3">
    <source>
        <dbReference type="PROSITE" id="PS50919"/>
    </source>
</evidence>
<evidence type="ECO:0000313" key="5">
    <source>
        <dbReference type="Proteomes" id="UP000615446"/>
    </source>
</evidence>
<dbReference type="GO" id="GO:0016740">
    <property type="term" value="F:transferase activity"/>
    <property type="evidence" value="ECO:0007669"/>
    <property type="project" value="UniProtKB-KW"/>
</dbReference>
<gene>
    <name evidence="4" type="ORF">RCL2_000335800</name>
</gene>
<reference evidence="4" key="1">
    <citation type="submission" date="2019-10" db="EMBL/GenBank/DDBJ databases">
        <title>Conservation and host-specific expression of non-tandemly repeated heterogenous ribosome RNA gene in arbuscular mycorrhizal fungi.</title>
        <authorList>
            <person name="Maeda T."/>
            <person name="Kobayashi Y."/>
            <person name="Nakagawa T."/>
            <person name="Ezawa T."/>
            <person name="Yamaguchi K."/>
            <person name="Bino T."/>
            <person name="Nishimoto Y."/>
            <person name="Shigenobu S."/>
            <person name="Kawaguchi M."/>
        </authorList>
    </citation>
    <scope>NUCLEOTIDE SEQUENCE</scope>
    <source>
        <strain evidence="4">HR1</strain>
    </source>
</reference>